<dbReference type="NCBIfam" id="NF003442">
    <property type="entry name" value="PRK04976.1"/>
    <property type="match status" value="1"/>
</dbReference>
<dbReference type="Gene3D" id="1.20.1280.20">
    <property type="entry name" value="HscB, C-terminal domain"/>
    <property type="match status" value="1"/>
</dbReference>
<name>A0A378XFM8_9BURK</name>
<dbReference type="Proteomes" id="UP000594903">
    <property type="component" value="Chromosome"/>
</dbReference>
<sequence>MDQELQQNWNKINQQRAAFYGWFAGAFSTELSKQAFEFYSDGSLDSLLDVLKQLGFETEVERLQAFTSSLKGTEDERINLMADFASCFLLDSRQSALPYASYYLEESKLLYGEATTRMREFLQGNQLQLHEDFREPADHLVVYLAVMADWCTEVANLTEPVEIQRQIAEQHEFLTEALLPWLEGWAKRLDAVPNLSFTFYPAMGQLLLSYVQTDAEAMLDGQDDGASAKTVDEVVRKSVDGNHTLH</sequence>
<reference evidence="3 4" key="1">
    <citation type="submission" date="2018-06" db="EMBL/GenBank/DDBJ databases">
        <authorList>
            <consortium name="Pathogen Informatics"/>
            <person name="Doyle S."/>
        </authorList>
    </citation>
    <scope>NUCLEOTIDE SEQUENCE [LARGE SCALE GENOMIC DNA]</scope>
    <source>
        <strain evidence="3 4">NCTC11997</strain>
    </source>
</reference>
<dbReference type="OrthoDB" id="7849731at2"/>
<proteinExistence type="predicted"/>
<dbReference type="GO" id="GO:0051259">
    <property type="term" value="P:protein complex oligomerization"/>
    <property type="evidence" value="ECO:0007669"/>
    <property type="project" value="InterPro"/>
</dbReference>
<dbReference type="PANTHER" id="PTHR34227">
    <property type="entry name" value="CHAPERONE PROTEIN YCDY"/>
    <property type="match status" value="1"/>
</dbReference>
<evidence type="ECO:0000313" key="2">
    <source>
        <dbReference type="EMBL" id="QPT41362.1"/>
    </source>
</evidence>
<evidence type="ECO:0000313" key="5">
    <source>
        <dbReference type="Proteomes" id="UP000594903"/>
    </source>
</evidence>
<accession>A0A378XFM8</accession>
<dbReference type="Pfam" id="PF02613">
    <property type="entry name" value="Nitrate_red_del"/>
    <property type="match status" value="1"/>
</dbReference>
<evidence type="ECO:0000256" key="1">
    <source>
        <dbReference type="ARBA" id="ARBA00023186"/>
    </source>
</evidence>
<dbReference type="SUPFAM" id="SSF89155">
    <property type="entry name" value="TorD-like"/>
    <property type="match status" value="1"/>
</dbReference>
<dbReference type="InterPro" id="IPR036386">
    <property type="entry name" value="HscB_C_sf"/>
</dbReference>
<dbReference type="AlphaFoldDB" id="A0A378XFM8"/>
<dbReference type="InterPro" id="IPR036411">
    <property type="entry name" value="TorD-like_sf"/>
</dbReference>
<dbReference type="Proteomes" id="UP000254603">
    <property type="component" value="Unassembled WGS sequence"/>
</dbReference>
<dbReference type="STRING" id="1122619.GCA_000373745_02521"/>
<dbReference type="EMBL" id="UGSB01000001">
    <property type="protein sequence ID" value="SUA53760.1"/>
    <property type="molecule type" value="Genomic_DNA"/>
</dbReference>
<keyword evidence="5" id="KW-1185">Reference proteome</keyword>
<protein>
    <submittedName>
        <fullName evidence="3">Chaperone protein TorD</fullName>
    </submittedName>
    <submittedName>
        <fullName evidence="2">Molecular chaperone TorD</fullName>
    </submittedName>
</protein>
<gene>
    <name evidence="3" type="primary">torD_2</name>
    <name evidence="2" type="synonym">torD</name>
    <name evidence="2" type="ORF">I6G29_06210</name>
    <name evidence="3" type="ORF">NCTC11997_01298</name>
</gene>
<dbReference type="PANTHER" id="PTHR34227:SF11">
    <property type="entry name" value="CHAPERONE PROTEIN TORD"/>
    <property type="match status" value="1"/>
</dbReference>
<dbReference type="InterPro" id="IPR020945">
    <property type="entry name" value="DMSO/NO3_reduct_chaperone"/>
</dbReference>
<evidence type="ECO:0000313" key="4">
    <source>
        <dbReference type="Proteomes" id="UP000254603"/>
    </source>
</evidence>
<organism evidence="3 4">
    <name type="scientific">Oligella ureolytica</name>
    <dbReference type="NCBI Taxonomy" id="90244"/>
    <lineage>
        <taxon>Bacteria</taxon>
        <taxon>Pseudomonadati</taxon>
        <taxon>Pseudomonadota</taxon>
        <taxon>Betaproteobacteria</taxon>
        <taxon>Burkholderiales</taxon>
        <taxon>Alcaligenaceae</taxon>
        <taxon>Oligella</taxon>
    </lineage>
</organism>
<dbReference type="InterPro" id="IPR050289">
    <property type="entry name" value="TorD/DmsD_chaperones"/>
</dbReference>
<evidence type="ECO:0000313" key="3">
    <source>
        <dbReference type="EMBL" id="SUA53760.1"/>
    </source>
</evidence>
<reference evidence="2 5" key="2">
    <citation type="submission" date="2020-12" db="EMBL/GenBank/DDBJ databases">
        <title>FDA dAtabase for Regulatory Grade micrObial Sequences (FDA-ARGOS): Supporting development and validation of Infectious Disease Dx tests.</title>
        <authorList>
            <person name="Sproer C."/>
            <person name="Gronow S."/>
            <person name="Severitt S."/>
            <person name="Schroder I."/>
            <person name="Tallon L."/>
            <person name="Sadzewicz L."/>
            <person name="Zhao X."/>
            <person name="Boylan J."/>
            <person name="Ott S."/>
            <person name="Bowen H."/>
            <person name="Vavikolanu K."/>
            <person name="Mehta A."/>
            <person name="Aluvathingal J."/>
            <person name="Nadendla S."/>
            <person name="Lowell S."/>
            <person name="Myers T."/>
            <person name="Yan Y."/>
            <person name="Sichtig H."/>
        </authorList>
    </citation>
    <scope>NUCLEOTIDE SEQUENCE [LARGE SCALE GENOMIC DNA]</scope>
    <source>
        <strain evidence="2 5">FDAARGOS_872</strain>
    </source>
</reference>
<dbReference type="Gene3D" id="1.20.120.1820">
    <property type="match status" value="1"/>
</dbReference>
<dbReference type="EMBL" id="CP065725">
    <property type="protein sequence ID" value="QPT41362.1"/>
    <property type="molecule type" value="Genomic_DNA"/>
</dbReference>
<keyword evidence="1" id="KW-0143">Chaperone</keyword>